<dbReference type="SUPFAM" id="SSF53254">
    <property type="entry name" value="Phosphoglycerate mutase-like"/>
    <property type="match status" value="1"/>
</dbReference>
<dbReference type="Pfam" id="PF00300">
    <property type="entry name" value="His_Phos_1"/>
    <property type="match status" value="1"/>
</dbReference>
<evidence type="ECO:0000256" key="1">
    <source>
        <dbReference type="PIRSR" id="PIRSR613078-2"/>
    </source>
</evidence>
<proteinExistence type="predicted"/>
<dbReference type="Gene3D" id="3.40.50.1240">
    <property type="entry name" value="Phosphoglycerate mutase-like"/>
    <property type="match status" value="1"/>
</dbReference>
<feature type="binding site" evidence="1">
    <location>
        <position position="63"/>
    </location>
    <ligand>
        <name>substrate</name>
    </ligand>
</feature>
<name>A0A8J2V4R1_9PROT</name>
<dbReference type="SMART" id="SM00855">
    <property type="entry name" value="PGAM"/>
    <property type="match status" value="1"/>
</dbReference>
<sequence>MTLSTGRRRLYLMRHGHVDYFQPGLADFTTVQLTDEGRAQAEAAGQALHGVSFDHVFHSALPRTRQTSELVLAANASCPNIQPAEASAFQELRGGVFRTDSREELAARLAFSFDEATEPEAEFLPGGERFADAYERVVAGFESLVLHQNWKTALLVAHEGVNRLLLGHASGAGLAGIAHFEQDLACINVLDIDVIPEGEDRTIRRILIKAVNITPYDYVKSGLPRTSLEHLFGIDFGGSRPWAKG</sequence>
<reference evidence="2" key="2">
    <citation type="submission" date="2020-09" db="EMBL/GenBank/DDBJ databases">
        <authorList>
            <person name="Sun Q."/>
            <person name="Zhou Y."/>
        </authorList>
    </citation>
    <scope>NUCLEOTIDE SEQUENCE</scope>
    <source>
        <strain evidence="2">CGMCC 1.12921</strain>
    </source>
</reference>
<dbReference type="RefSeq" id="WP_188160219.1">
    <property type="nucleotide sequence ID" value="NZ_BMGH01000001.1"/>
</dbReference>
<dbReference type="InterPro" id="IPR050275">
    <property type="entry name" value="PGM_Phosphatase"/>
</dbReference>
<dbReference type="Proteomes" id="UP000613582">
    <property type="component" value="Unassembled WGS sequence"/>
</dbReference>
<reference evidence="2" key="1">
    <citation type="journal article" date="2014" name="Int. J. Syst. Evol. Microbiol.">
        <title>Complete genome sequence of Corynebacterium casei LMG S-19264T (=DSM 44701T), isolated from a smear-ripened cheese.</title>
        <authorList>
            <consortium name="US DOE Joint Genome Institute (JGI-PGF)"/>
            <person name="Walter F."/>
            <person name="Albersmeier A."/>
            <person name="Kalinowski J."/>
            <person name="Ruckert C."/>
        </authorList>
    </citation>
    <scope>NUCLEOTIDE SEQUENCE</scope>
    <source>
        <strain evidence="2">CGMCC 1.12921</strain>
    </source>
</reference>
<dbReference type="CDD" id="cd07067">
    <property type="entry name" value="HP_PGM_like"/>
    <property type="match status" value="1"/>
</dbReference>
<organism evidence="2 3">
    <name type="scientific">Aquisalinus flavus</name>
    <dbReference type="NCBI Taxonomy" id="1526572"/>
    <lineage>
        <taxon>Bacteria</taxon>
        <taxon>Pseudomonadati</taxon>
        <taxon>Pseudomonadota</taxon>
        <taxon>Alphaproteobacteria</taxon>
        <taxon>Parvularculales</taxon>
        <taxon>Parvularculaceae</taxon>
        <taxon>Aquisalinus</taxon>
    </lineage>
</organism>
<dbReference type="InterPro" id="IPR013078">
    <property type="entry name" value="His_Pase_superF_clade-1"/>
</dbReference>
<accession>A0A8J2V4R1</accession>
<dbReference type="InterPro" id="IPR029033">
    <property type="entry name" value="His_PPase_superfam"/>
</dbReference>
<dbReference type="GO" id="GO:0016791">
    <property type="term" value="F:phosphatase activity"/>
    <property type="evidence" value="ECO:0007669"/>
    <property type="project" value="TreeGrafter"/>
</dbReference>
<evidence type="ECO:0000313" key="3">
    <source>
        <dbReference type="Proteomes" id="UP000613582"/>
    </source>
</evidence>
<keyword evidence="3" id="KW-1185">Reference proteome</keyword>
<gene>
    <name evidence="2" type="ORF">GCM10011342_10500</name>
</gene>
<dbReference type="AlphaFoldDB" id="A0A8J2V4R1"/>
<dbReference type="PANTHER" id="PTHR48100">
    <property type="entry name" value="BROAD-SPECIFICITY PHOSPHATASE YOR283W-RELATED"/>
    <property type="match status" value="1"/>
</dbReference>
<dbReference type="EMBL" id="BMGH01000001">
    <property type="protein sequence ID" value="GGD03390.1"/>
    <property type="molecule type" value="Genomic_DNA"/>
</dbReference>
<comment type="caution">
    <text evidence="2">The sequence shown here is derived from an EMBL/GenBank/DDBJ whole genome shotgun (WGS) entry which is preliminary data.</text>
</comment>
<protein>
    <submittedName>
        <fullName evidence="2">Phosphoglycerate mutase</fullName>
    </submittedName>
</protein>
<evidence type="ECO:0000313" key="2">
    <source>
        <dbReference type="EMBL" id="GGD03390.1"/>
    </source>
</evidence>